<protein>
    <submittedName>
        <fullName evidence="1">Uncharacterized protein</fullName>
    </submittedName>
</protein>
<name>A0AA38R7C2_9PEZI</name>
<evidence type="ECO:0000313" key="1">
    <source>
        <dbReference type="EMBL" id="KAJ9131587.1"/>
    </source>
</evidence>
<dbReference type="AlphaFoldDB" id="A0AA38R7C2"/>
<gene>
    <name evidence="1" type="ORF">NKR23_g11688</name>
</gene>
<evidence type="ECO:0000313" key="2">
    <source>
        <dbReference type="Proteomes" id="UP001174694"/>
    </source>
</evidence>
<sequence length="68" mass="7552">MSLWSAYRNLSFRSKLGVGVGLLAWGAIGPYLSDRAEARFGFTPTEEEKAALDKMAPKIHVVDKDERP</sequence>
<reference evidence="1" key="1">
    <citation type="submission" date="2022-07" db="EMBL/GenBank/DDBJ databases">
        <title>Fungi with potential for degradation of polypropylene.</title>
        <authorList>
            <person name="Gostincar C."/>
        </authorList>
    </citation>
    <scope>NUCLEOTIDE SEQUENCE</scope>
    <source>
        <strain evidence="1">EXF-13308</strain>
    </source>
</reference>
<comment type="caution">
    <text evidence="1">The sequence shown here is derived from an EMBL/GenBank/DDBJ whole genome shotgun (WGS) entry which is preliminary data.</text>
</comment>
<proteinExistence type="predicted"/>
<dbReference type="EMBL" id="JANBVO010000067">
    <property type="protein sequence ID" value="KAJ9131587.1"/>
    <property type="molecule type" value="Genomic_DNA"/>
</dbReference>
<dbReference type="Proteomes" id="UP001174694">
    <property type="component" value="Unassembled WGS sequence"/>
</dbReference>
<accession>A0AA38R7C2</accession>
<keyword evidence="2" id="KW-1185">Reference proteome</keyword>
<organism evidence="1 2">
    <name type="scientific">Pleurostoma richardsiae</name>
    <dbReference type="NCBI Taxonomy" id="41990"/>
    <lineage>
        <taxon>Eukaryota</taxon>
        <taxon>Fungi</taxon>
        <taxon>Dikarya</taxon>
        <taxon>Ascomycota</taxon>
        <taxon>Pezizomycotina</taxon>
        <taxon>Sordariomycetes</taxon>
        <taxon>Sordariomycetidae</taxon>
        <taxon>Calosphaeriales</taxon>
        <taxon>Pleurostomataceae</taxon>
        <taxon>Pleurostoma</taxon>
    </lineage>
</organism>